<reference evidence="1" key="1">
    <citation type="submission" date="2001-12" db="EMBL/GenBank/DDBJ databases">
        <authorList>
            <person name="Stapleton M."/>
            <person name="Brokstein P."/>
            <person name="Hong L."/>
            <person name="Agbayani A."/>
            <person name="Carlson J."/>
            <person name="Champe M."/>
            <person name="Chavez C."/>
            <person name="Dorsett V."/>
            <person name="Dresnek D."/>
            <person name="Farfan D."/>
            <person name="Frise E."/>
            <person name="George R."/>
            <person name="Gonzalez M."/>
            <person name="Guarin H."/>
            <person name="Kronmiller B."/>
            <person name="Li P."/>
            <person name="Liao G."/>
            <person name="Miranda A."/>
            <person name="Mungall C.J."/>
            <person name="Nunoo J."/>
            <person name="Pacleb J."/>
            <person name="Paragas V."/>
            <person name="Park S."/>
            <person name="Patel S."/>
            <person name="Phouanenavong S."/>
            <person name="Wan K."/>
            <person name="Yu C."/>
            <person name="Lewis S.E."/>
            <person name="Rubin G.M."/>
            <person name="Celniker S."/>
        </authorList>
    </citation>
    <scope>NUCLEOTIDE SEQUENCE</scope>
    <source>
        <strain evidence="1">Berkeley</strain>
    </source>
</reference>
<name>Q8SYB0_DROME</name>
<proteinExistence type="evidence at transcript level"/>
<dbReference type="AlphaFoldDB" id="Q8SYB0"/>
<dbReference type="EMBL" id="AY071669">
    <property type="protein sequence ID" value="AAL49291.1"/>
    <property type="molecule type" value="mRNA"/>
</dbReference>
<organism evidence="1">
    <name type="scientific">Drosophila melanogaster</name>
    <name type="common">Fruit fly</name>
    <dbReference type="NCBI Taxonomy" id="7227"/>
    <lineage>
        <taxon>Eukaryota</taxon>
        <taxon>Metazoa</taxon>
        <taxon>Ecdysozoa</taxon>
        <taxon>Arthropoda</taxon>
        <taxon>Hexapoda</taxon>
        <taxon>Insecta</taxon>
        <taxon>Pterygota</taxon>
        <taxon>Neoptera</taxon>
        <taxon>Endopterygota</taxon>
        <taxon>Diptera</taxon>
        <taxon>Brachycera</taxon>
        <taxon>Muscomorpha</taxon>
        <taxon>Ephydroidea</taxon>
        <taxon>Drosophilidae</taxon>
        <taxon>Drosophila</taxon>
        <taxon>Sophophora</taxon>
    </lineage>
</organism>
<sequence>MNLCNAAFAGVGCSEDAILFVVERVTRRKSVPTAEGLSDFLDREDSLDARVTGREMTNLGVVFELVDGKTFGFGVGVAVLTLGLTDLGAGLPRVDIGDCGLNFCSFPGAGVFFLSPSRGMLSYALGEGSQEGDWSTKEKKNLNFCEIRPQ</sequence>
<evidence type="ECO:0000313" key="1">
    <source>
        <dbReference type="EMBL" id="AAL49291.1"/>
    </source>
</evidence>
<accession>Q8SYB0</accession>
<protein>
    <submittedName>
        <fullName evidence="1">RH02410p</fullName>
    </submittedName>
</protein>